<dbReference type="AlphaFoldDB" id="A0A1X4G4K9"/>
<evidence type="ECO:0000256" key="4">
    <source>
        <dbReference type="ARBA" id="ARBA00022764"/>
    </source>
</evidence>
<dbReference type="EMBL" id="NBYN01000055">
    <property type="protein sequence ID" value="OSO89442.1"/>
    <property type="molecule type" value="Genomic_DNA"/>
</dbReference>
<keyword evidence="3" id="KW-0732">Signal</keyword>
<dbReference type="Proteomes" id="UP000192997">
    <property type="component" value="Unassembled WGS sequence"/>
</dbReference>
<dbReference type="PANTHER" id="PTHR30222">
    <property type="entry name" value="SPERMIDINE/PUTRESCINE-BINDING PERIPLASMIC PROTEIN"/>
    <property type="match status" value="1"/>
</dbReference>
<dbReference type="PROSITE" id="PS51257">
    <property type="entry name" value="PROKAR_LIPOPROTEIN"/>
    <property type="match status" value="1"/>
</dbReference>
<evidence type="ECO:0000313" key="5">
    <source>
        <dbReference type="EMBL" id="OSO89442.1"/>
    </source>
</evidence>
<evidence type="ECO:0000313" key="6">
    <source>
        <dbReference type="Proteomes" id="UP000192997"/>
    </source>
</evidence>
<dbReference type="PRINTS" id="PR00909">
    <property type="entry name" value="SPERMDNBNDNG"/>
</dbReference>
<dbReference type="GO" id="GO:0019808">
    <property type="term" value="F:polyamine binding"/>
    <property type="evidence" value="ECO:0007669"/>
    <property type="project" value="InterPro"/>
</dbReference>
<evidence type="ECO:0000256" key="2">
    <source>
        <dbReference type="ARBA" id="ARBA00022448"/>
    </source>
</evidence>
<dbReference type="Pfam" id="PF13343">
    <property type="entry name" value="SBP_bac_6"/>
    <property type="match status" value="1"/>
</dbReference>
<keyword evidence="4" id="KW-0574">Periplasm</keyword>
<dbReference type="GO" id="GO:0042597">
    <property type="term" value="C:periplasmic space"/>
    <property type="evidence" value="ECO:0007669"/>
    <property type="project" value="UniProtKB-SubCell"/>
</dbReference>
<keyword evidence="2" id="KW-0813">Transport</keyword>
<dbReference type="RefSeq" id="WP_085728767.1">
    <property type="nucleotide sequence ID" value="NZ_NBYN01000055.1"/>
</dbReference>
<evidence type="ECO:0000256" key="1">
    <source>
        <dbReference type="ARBA" id="ARBA00004418"/>
    </source>
</evidence>
<sequence>MKRRNFLFNVGGLLLGQTLMGCNGKNQSEFQVLLLKDSIPGYVVNQFNKRLQSDKTLSHVKLSFVPKSQIHDLFKQLQIWRETRDKSPGGKKSPHCDLVTLGDYWLKPAIEQKLIQPLPIKKSKQWSSLQEKWQQLVKRDDQGNWDSQGKVWGAPYRWGNTVLVYNQKQLQNFNWQPIDWSDLWRSDLRSRISLPNHPREVIGLVLKKLGRSYNTVNPVEIPNLKIELESLNQQVKFYESTNYLEPLITGDTWLAVGWSNDIIPILSRYPQLRAVIPQSGTAIWADIWVQPANTLITETDKTDNLISQWIDFCWQPDIARQIVMLGKTNTPTFVNTSKVQGISDDTQNLLVIEHELLEKCEFLKPLSLESINQYEELFLKMKAS</sequence>
<dbReference type="InterPro" id="IPR001188">
    <property type="entry name" value="Sperm_putr-bd"/>
</dbReference>
<evidence type="ECO:0000256" key="3">
    <source>
        <dbReference type="ARBA" id="ARBA00022729"/>
    </source>
</evidence>
<accession>A0A1X4G4K9</accession>
<dbReference type="Gene3D" id="3.40.190.10">
    <property type="entry name" value="Periplasmic binding protein-like II"/>
    <property type="match status" value="2"/>
</dbReference>
<name>A0A1X4G4K9_9CYAN</name>
<dbReference type="SUPFAM" id="SSF53850">
    <property type="entry name" value="Periplasmic binding protein-like II"/>
    <property type="match status" value="1"/>
</dbReference>
<comment type="caution">
    <text evidence="5">The sequence shown here is derived from an EMBL/GenBank/DDBJ whole genome shotgun (WGS) entry which is preliminary data.</text>
</comment>
<protein>
    <submittedName>
        <fullName evidence="5">Polyamine ABC transporter substrate-binding protein</fullName>
    </submittedName>
</protein>
<proteinExistence type="predicted"/>
<gene>
    <name evidence="5" type="ORF">B7O87_12240</name>
</gene>
<organism evidence="5 6">
    <name type="scientific">Cylindrospermopsis raciborskii CENA303</name>
    <dbReference type="NCBI Taxonomy" id="1170769"/>
    <lineage>
        <taxon>Bacteria</taxon>
        <taxon>Bacillati</taxon>
        <taxon>Cyanobacteriota</taxon>
        <taxon>Cyanophyceae</taxon>
        <taxon>Nostocales</taxon>
        <taxon>Aphanizomenonaceae</taxon>
        <taxon>Cylindrospermopsis</taxon>
    </lineage>
</organism>
<dbReference type="PANTHER" id="PTHR30222:SF17">
    <property type="entry name" value="SPERMIDINE_PUTRESCINE-BINDING PERIPLASMIC PROTEIN"/>
    <property type="match status" value="1"/>
</dbReference>
<dbReference type="GO" id="GO:0015846">
    <property type="term" value="P:polyamine transport"/>
    <property type="evidence" value="ECO:0007669"/>
    <property type="project" value="InterPro"/>
</dbReference>
<reference evidence="6" key="1">
    <citation type="submission" date="2017-04" db="EMBL/GenBank/DDBJ databases">
        <authorList>
            <person name="Abreu V.A."/>
            <person name="Popin R.V."/>
            <person name="Rigonato J."/>
            <person name="Andreote A.P."/>
            <person name="Schaker P.C."/>
            <person name="Hoff-Risseti C."/>
            <person name="Alvarenga D.O."/>
            <person name="Varani A.M."/>
            <person name="Fiore M.F."/>
        </authorList>
    </citation>
    <scope>NUCLEOTIDE SEQUENCE [LARGE SCALE GENOMIC DNA]</scope>
    <source>
        <strain evidence="6">CENA303</strain>
    </source>
</reference>
<comment type="subcellular location">
    <subcellularLocation>
        <location evidence="1">Periplasm</location>
    </subcellularLocation>
</comment>